<gene>
    <name evidence="8" type="ORF">MC7420_3571</name>
</gene>
<evidence type="ECO:0000256" key="5">
    <source>
        <dbReference type="ARBA" id="ARBA00022989"/>
    </source>
</evidence>
<dbReference type="Pfam" id="PF02472">
    <property type="entry name" value="ExbD"/>
    <property type="match status" value="1"/>
</dbReference>
<reference evidence="8 9" key="1">
    <citation type="submission" date="2008-07" db="EMBL/GenBank/DDBJ databases">
        <authorList>
            <person name="Tandeau de Marsac N."/>
            <person name="Ferriera S."/>
            <person name="Johnson J."/>
            <person name="Kravitz S."/>
            <person name="Beeson K."/>
            <person name="Sutton G."/>
            <person name="Rogers Y.-H."/>
            <person name="Friedman R."/>
            <person name="Frazier M."/>
            <person name="Venter J.C."/>
        </authorList>
    </citation>
    <scope>NUCLEOTIDE SEQUENCE [LARGE SCALE GENOMIC DNA]</scope>
    <source>
        <strain evidence="8 9">PCC 7420</strain>
    </source>
</reference>
<evidence type="ECO:0000313" key="8">
    <source>
        <dbReference type="EMBL" id="EDX72499.1"/>
    </source>
</evidence>
<dbReference type="HOGENOM" id="CLU_085305_3_2_3"/>
<keyword evidence="7" id="KW-0813">Transport</keyword>
<evidence type="ECO:0000256" key="1">
    <source>
        <dbReference type="ARBA" id="ARBA00004162"/>
    </source>
</evidence>
<keyword evidence="4 7" id="KW-0812">Transmembrane</keyword>
<proteinExistence type="inferred from homology"/>
<comment type="similarity">
    <text evidence="2 7">Belongs to the ExbD/TolR family.</text>
</comment>
<dbReference type="GO" id="GO:0005886">
    <property type="term" value="C:plasma membrane"/>
    <property type="evidence" value="ECO:0007669"/>
    <property type="project" value="UniProtKB-SubCell"/>
</dbReference>
<keyword evidence="7" id="KW-0653">Protein transport</keyword>
<keyword evidence="3" id="KW-1003">Cell membrane</keyword>
<dbReference type="GO" id="GO:0015031">
    <property type="term" value="P:protein transport"/>
    <property type="evidence" value="ECO:0007669"/>
    <property type="project" value="UniProtKB-KW"/>
</dbReference>
<dbReference type="STRING" id="118168.MC7420_3571"/>
<dbReference type="EMBL" id="DS989864">
    <property type="protein sequence ID" value="EDX72499.1"/>
    <property type="molecule type" value="Genomic_DNA"/>
</dbReference>
<dbReference type="PANTHER" id="PTHR30558">
    <property type="entry name" value="EXBD MEMBRANE COMPONENT OF PMF-DRIVEN MACROMOLECULE IMPORT SYSTEM"/>
    <property type="match status" value="1"/>
</dbReference>
<dbReference type="Proteomes" id="UP000003835">
    <property type="component" value="Unassembled WGS sequence"/>
</dbReference>
<protein>
    <submittedName>
        <fullName evidence="8">Transport energizing protein, ExbD/TolR family</fullName>
    </submittedName>
</protein>
<dbReference type="GO" id="GO:0022857">
    <property type="term" value="F:transmembrane transporter activity"/>
    <property type="evidence" value="ECO:0007669"/>
    <property type="project" value="InterPro"/>
</dbReference>
<name>B4W019_9CYAN</name>
<evidence type="ECO:0000313" key="9">
    <source>
        <dbReference type="Proteomes" id="UP000003835"/>
    </source>
</evidence>
<dbReference type="RefSeq" id="WP_006104491.1">
    <property type="nucleotide sequence ID" value="NZ_DS989864.1"/>
</dbReference>
<dbReference type="InterPro" id="IPR003400">
    <property type="entry name" value="ExbD"/>
</dbReference>
<comment type="subcellular location">
    <subcellularLocation>
        <location evidence="1">Cell membrane</location>
        <topology evidence="1">Single-pass membrane protein</topology>
    </subcellularLocation>
    <subcellularLocation>
        <location evidence="7">Cell membrane</location>
        <topology evidence="7">Single-pass type II membrane protein</topology>
    </subcellularLocation>
</comment>
<organism evidence="8 9">
    <name type="scientific">Coleofasciculus chthonoplastes PCC 7420</name>
    <dbReference type="NCBI Taxonomy" id="118168"/>
    <lineage>
        <taxon>Bacteria</taxon>
        <taxon>Bacillati</taxon>
        <taxon>Cyanobacteriota</taxon>
        <taxon>Cyanophyceae</taxon>
        <taxon>Coleofasciculales</taxon>
        <taxon>Coleofasciculaceae</taxon>
        <taxon>Coleofasciculus</taxon>
    </lineage>
</organism>
<dbReference type="eggNOG" id="COG0848">
    <property type="taxonomic scope" value="Bacteria"/>
</dbReference>
<keyword evidence="5" id="KW-1133">Transmembrane helix</keyword>
<evidence type="ECO:0000256" key="4">
    <source>
        <dbReference type="ARBA" id="ARBA00022692"/>
    </source>
</evidence>
<evidence type="ECO:0000256" key="2">
    <source>
        <dbReference type="ARBA" id="ARBA00005811"/>
    </source>
</evidence>
<keyword evidence="6" id="KW-0472">Membrane</keyword>
<accession>B4W019</accession>
<evidence type="ECO:0000256" key="6">
    <source>
        <dbReference type="ARBA" id="ARBA00023136"/>
    </source>
</evidence>
<keyword evidence="9" id="KW-1185">Reference proteome</keyword>
<dbReference type="PANTHER" id="PTHR30558:SF3">
    <property type="entry name" value="BIOPOLYMER TRANSPORT PROTEIN EXBD-RELATED"/>
    <property type="match status" value="1"/>
</dbReference>
<sequence>MHFRNKQKNSPIPEVNLIPLMDVMMSVLTFFIITSMSYTGQRLGDINLPGLPGTGTASGESNTRNTLVIGLNRQGEILVDNQVITVNQVSETIQSYLEQNQNATVVLKADRDLPYEDVQKLLKEMTIIGGDRVSLAIERR</sequence>
<evidence type="ECO:0000256" key="7">
    <source>
        <dbReference type="RuleBase" id="RU003879"/>
    </source>
</evidence>
<evidence type="ECO:0000256" key="3">
    <source>
        <dbReference type="ARBA" id="ARBA00022475"/>
    </source>
</evidence>
<dbReference type="Gene3D" id="3.30.420.270">
    <property type="match status" value="1"/>
</dbReference>
<dbReference type="OrthoDB" id="465809at2"/>
<dbReference type="AlphaFoldDB" id="B4W019"/>